<evidence type="ECO:0000313" key="6">
    <source>
        <dbReference type="Proteomes" id="UP000662939"/>
    </source>
</evidence>
<dbReference type="PROSITE" id="PS51462">
    <property type="entry name" value="NUDIX"/>
    <property type="match status" value="1"/>
</dbReference>
<dbReference type="Proteomes" id="UP000662939">
    <property type="component" value="Chromosome"/>
</dbReference>
<dbReference type="CDD" id="cd03674">
    <property type="entry name" value="NUDIX_Hydrolase"/>
    <property type="match status" value="1"/>
</dbReference>
<dbReference type="GO" id="GO:0016787">
    <property type="term" value="F:hydrolase activity"/>
    <property type="evidence" value="ECO:0007669"/>
    <property type="project" value="UniProtKB-KW"/>
</dbReference>
<dbReference type="KEGG" id="nav:JQS30_09555"/>
<comment type="similarity">
    <text evidence="1 3">Belongs to the Nudix hydrolase family.</text>
</comment>
<accession>A0A895XFG3</accession>
<evidence type="ECO:0000256" key="1">
    <source>
        <dbReference type="ARBA" id="ARBA00005582"/>
    </source>
</evidence>
<dbReference type="InterPro" id="IPR020084">
    <property type="entry name" value="NUDIX_hydrolase_CS"/>
</dbReference>
<feature type="domain" description="Nudix hydrolase" evidence="4">
    <location>
        <begin position="5"/>
        <end position="147"/>
    </location>
</feature>
<dbReference type="InterPro" id="IPR000086">
    <property type="entry name" value="NUDIX_hydrolase_dom"/>
</dbReference>
<dbReference type="SUPFAM" id="SSF55811">
    <property type="entry name" value="Nudix"/>
    <property type="match status" value="1"/>
</dbReference>
<dbReference type="PANTHER" id="PTHR43736:SF1">
    <property type="entry name" value="DIHYDRONEOPTERIN TRIPHOSPHATE DIPHOSPHATASE"/>
    <property type="match status" value="1"/>
</dbReference>
<dbReference type="InterPro" id="IPR020476">
    <property type="entry name" value="Nudix_hydrolase"/>
</dbReference>
<evidence type="ECO:0000313" key="5">
    <source>
        <dbReference type="EMBL" id="QSB04064.1"/>
    </source>
</evidence>
<evidence type="ECO:0000256" key="2">
    <source>
        <dbReference type="ARBA" id="ARBA00022801"/>
    </source>
</evidence>
<organism evidence="5 6">
    <name type="scientific">Natronoglycomyces albus</name>
    <dbReference type="NCBI Taxonomy" id="2811108"/>
    <lineage>
        <taxon>Bacteria</taxon>
        <taxon>Bacillati</taxon>
        <taxon>Actinomycetota</taxon>
        <taxon>Actinomycetes</taxon>
        <taxon>Glycomycetales</taxon>
        <taxon>Glycomycetaceae</taxon>
        <taxon>Natronoglycomyces</taxon>
    </lineage>
</organism>
<sequence length="159" mass="17731">MSPRICHLTVSTIVFNERLDTLLIFHNKLNLWLYPGGHLEANEDPAEGALREVLEETGVRATLLPERLPQYRKVIVHHAPWGILKMPVDDKQAGPHNHIDLVYVARSEQTTVIAKASEVSQAMWADSTLLHKLPTPVGFAPMVDDAAGWAKLNCPTIDE</sequence>
<reference evidence="5" key="1">
    <citation type="submission" date="2021-02" db="EMBL/GenBank/DDBJ databases">
        <title>Natronoglycomyces albus gen. nov., sp. nov, a haloalkaliphilic actinobacterium from a soda solonchak soil.</title>
        <authorList>
            <person name="Sorokin D.Y."/>
            <person name="Khijniak T.V."/>
            <person name="Zakharycheva A.P."/>
            <person name="Boueva O.V."/>
            <person name="Ariskina E.V."/>
            <person name="Hahnke R.L."/>
            <person name="Bunk B."/>
            <person name="Sproer C."/>
            <person name="Schumann P."/>
            <person name="Evtushenko L.I."/>
            <person name="Kublanov I.V."/>
        </authorList>
    </citation>
    <scope>NUCLEOTIDE SEQUENCE</scope>
    <source>
        <strain evidence="5">DSM 106290</strain>
    </source>
</reference>
<protein>
    <submittedName>
        <fullName evidence="5">NUDIX domain-containing protein</fullName>
    </submittedName>
</protein>
<dbReference type="AlphaFoldDB" id="A0A895XFG3"/>
<evidence type="ECO:0000256" key="3">
    <source>
        <dbReference type="RuleBase" id="RU003476"/>
    </source>
</evidence>
<dbReference type="PROSITE" id="PS00893">
    <property type="entry name" value="NUDIX_BOX"/>
    <property type="match status" value="1"/>
</dbReference>
<keyword evidence="2 3" id="KW-0378">Hydrolase</keyword>
<dbReference type="PRINTS" id="PR00502">
    <property type="entry name" value="NUDIXFAMILY"/>
</dbReference>
<evidence type="ECO:0000259" key="4">
    <source>
        <dbReference type="PROSITE" id="PS51462"/>
    </source>
</evidence>
<dbReference type="RefSeq" id="WP_213170063.1">
    <property type="nucleotide sequence ID" value="NZ_CP070496.1"/>
</dbReference>
<dbReference type="InterPro" id="IPR015797">
    <property type="entry name" value="NUDIX_hydrolase-like_dom_sf"/>
</dbReference>
<dbReference type="EMBL" id="CP070496">
    <property type="protein sequence ID" value="QSB04064.1"/>
    <property type="molecule type" value="Genomic_DNA"/>
</dbReference>
<keyword evidence="6" id="KW-1185">Reference proteome</keyword>
<gene>
    <name evidence="5" type="ORF">JQS30_09555</name>
</gene>
<proteinExistence type="inferred from homology"/>
<dbReference type="Gene3D" id="3.90.79.10">
    <property type="entry name" value="Nucleoside Triphosphate Pyrophosphohydrolase"/>
    <property type="match status" value="1"/>
</dbReference>
<dbReference type="Pfam" id="PF00293">
    <property type="entry name" value="NUDIX"/>
    <property type="match status" value="1"/>
</dbReference>
<dbReference type="PANTHER" id="PTHR43736">
    <property type="entry name" value="ADP-RIBOSE PYROPHOSPHATASE"/>
    <property type="match status" value="1"/>
</dbReference>
<name>A0A895XFG3_9ACTN</name>